<sequence>MGITFKFPTPLDVGHSIAVIGEVGKTRFALRLVSDFKVFDPDLPLPASPSSLTPESPVEVPVSETMPLEVTLDTSGEWEVCGSTPETSTNASGFNAARNGFRTGELFICKICAKKDFFEVYLNGVCLSLSEHMIPVGWIQSVVIEGDCRIGRMLYGDAVAVEKSARRSLSSLSSLFEISRIPSLPNLEEATVIECLVRTPEIEADLDLTKPLLPLSEYPPECNSNGQRVESDHLPSATPDLTATTISSSLTNLHRAASYQLVFDVSDNEDDDTTEEPVLNRASSCCSLTAPSLDVIHRPSFLIPPKPVPQRHKYLNQLLPIRDDFSRLKPPRLVPSATPVKTIRAPTRPLITRTGFAIKVSHPAIQVGGKFASPHTPSAPLPSPSTSRPTRDCLSVNDQRSPRPVSGIPVHVKKVSNSSELRRRSIPLSIR</sequence>
<comment type="caution">
    <text evidence="4">The sequence shown here is derived from an EMBL/GenBank/DDBJ whole genome shotgun (WGS) entry which is preliminary data.</text>
</comment>
<feature type="domain" description="Galectin" evidence="3">
    <location>
        <begin position="3"/>
        <end position="162"/>
    </location>
</feature>
<gene>
    <name evidence="4" type="ORF">TcWFU_000727</name>
</gene>
<evidence type="ECO:0000256" key="2">
    <source>
        <dbReference type="SAM" id="MobiDB-lite"/>
    </source>
</evidence>
<evidence type="ECO:0000313" key="4">
    <source>
        <dbReference type="EMBL" id="KAL5111234.1"/>
    </source>
</evidence>
<evidence type="ECO:0000259" key="3">
    <source>
        <dbReference type="PROSITE" id="PS51304"/>
    </source>
</evidence>
<dbReference type="InterPro" id="IPR013320">
    <property type="entry name" value="ConA-like_dom_sf"/>
</dbReference>
<dbReference type="Gene3D" id="2.60.120.200">
    <property type="match status" value="1"/>
</dbReference>
<dbReference type="PROSITE" id="PS51304">
    <property type="entry name" value="GALECTIN"/>
    <property type="match status" value="1"/>
</dbReference>
<protein>
    <recommendedName>
        <fullName evidence="3">Galectin domain-containing protein</fullName>
    </recommendedName>
</protein>
<evidence type="ECO:0000256" key="1">
    <source>
        <dbReference type="ARBA" id="ARBA00022734"/>
    </source>
</evidence>
<keyword evidence="5" id="KW-1185">Reference proteome</keyword>
<organism evidence="4 5">
    <name type="scientific">Taenia crassiceps</name>
    <dbReference type="NCBI Taxonomy" id="6207"/>
    <lineage>
        <taxon>Eukaryota</taxon>
        <taxon>Metazoa</taxon>
        <taxon>Spiralia</taxon>
        <taxon>Lophotrochozoa</taxon>
        <taxon>Platyhelminthes</taxon>
        <taxon>Cestoda</taxon>
        <taxon>Eucestoda</taxon>
        <taxon>Cyclophyllidea</taxon>
        <taxon>Taeniidae</taxon>
        <taxon>Taenia</taxon>
    </lineage>
</organism>
<proteinExistence type="predicted"/>
<reference evidence="4 5" key="1">
    <citation type="journal article" date="2022" name="Front. Cell. Infect. Microbiol.">
        <title>The Genomes of Two Strains of Taenia crassiceps the Animal Model for the Study of Human Cysticercosis.</title>
        <authorList>
            <person name="Bobes R.J."/>
            <person name="Estrada K."/>
            <person name="Rios-Valencia D.G."/>
            <person name="Calderon-Gallegos A."/>
            <person name="de la Torre P."/>
            <person name="Carrero J.C."/>
            <person name="Sanchez-Flores A."/>
            <person name="Laclette J.P."/>
        </authorList>
    </citation>
    <scope>NUCLEOTIDE SEQUENCE [LARGE SCALE GENOMIC DNA]</scope>
    <source>
        <strain evidence="4">WFUcys</strain>
    </source>
</reference>
<dbReference type="InterPro" id="IPR001079">
    <property type="entry name" value="Galectin_CRD"/>
</dbReference>
<evidence type="ECO:0000313" key="5">
    <source>
        <dbReference type="Proteomes" id="UP001651158"/>
    </source>
</evidence>
<dbReference type="SUPFAM" id="SSF49899">
    <property type="entry name" value="Concanavalin A-like lectins/glucanases"/>
    <property type="match status" value="1"/>
</dbReference>
<keyword evidence="1" id="KW-0430">Lectin</keyword>
<dbReference type="EMBL" id="JAKROA010000001">
    <property type="protein sequence ID" value="KAL5111234.1"/>
    <property type="molecule type" value="Genomic_DNA"/>
</dbReference>
<name>A0ABR4QP45_9CEST</name>
<feature type="region of interest" description="Disordered" evidence="2">
    <location>
        <begin position="368"/>
        <end position="409"/>
    </location>
</feature>
<accession>A0ABR4QP45</accession>
<dbReference type="Proteomes" id="UP001651158">
    <property type="component" value="Unassembled WGS sequence"/>
</dbReference>